<dbReference type="SFLD" id="SFLDG01152">
    <property type="entry name" value="Main.3:_Omega-_and_Tau-like"/>
    <property type="match status" value="1"/>
</dbReference>
<evidence type="ECO:0000313" key="7">
    <source>
        <dbReference type="EMBL" id="KAJ8751433.1"/>
    </source>
</evidence>
<reference evidence="7 8" key="1">
    <citation type="submission" date="2021-09" db="EMBL/GenBank/DDBJ databases">
        <title>Genomic insights and catalytic innovation underlie evolution of tropane alkaloids biosynthesis.</title>
        <authorList>
            <person name="Wang Y.-J."/>
            <person name="Tian T."/>
            <person name="Huang J.-P."/>
            <person name="Huang S.-X."/>
        </authorList>
    </citation>
    <scope>NUCLEOTIDE SEQUENCE [LARGE SCALE GENOMIC DNA]</scope>
    <source>
        <strain evidence="7">KIB-2018</strain>
        <tissue evidence="7">Leaf</tissue>
    </source>
</reference>
<dbReference type="SFLD" id="SFLDS00019">
    <property type="entry name" value="Glutathione_Transferase_(cytos"/>
    <property type="match status" value="1"/>
</dbReference>
<feature type="domain" description="GST N-terminal" evidence="5">
    <location>
        <begin position="3"/>
        <end position="82"/>
    </location>
</feature>
<protein>
    <recommendedName>
        <fullName evidence="1">glutathione transferase</fullName>
        <ecNumber evidence="1">2.5.1.18</ecNumber>
    </recommendedName>
</protein>
<dbReference type="InterPro" id="IPR004045">
    <property type="entry name" value="Glutathione_S-Trfase_N"/>
</dbReference>
<dbReference type="Gene3D" id="3.40.30.10">
    <property type="entry name" value="Glutaredoxin"/>
    <property type="match status" value="1"/>
</dbReference>
<dbReference type="Pfam" id="PF02798">
    <property type="entry name" value="GST_N"/>
    <property type="match status" value="1"/>
</dbReference>
<dbReference type="Gene3D" id="1.20.1050.10">
    <property type="match status" value="1"/>
</dbReference>
<name>A0AAV8SH97_9ROSI</name>
<feature type="domain" description="GST C-terminal" evidence="6">
    <location>
        <begin position="87"/>
        <end position="214"/>
    </location>
</feature>
<dbReference type="SUPFAM" id="SSF52833">
    <property type="entry name" value="Thioredoxin-like"/>
    <property type="match status" value="1"/>
</dbReference>
<dbReference type="PROSITE" id="PS50404">
    <property type="entry name" value="GST_NTER"/>
    <property type="match status" value="1"/>
</dbReference>
<evidence type="ECO:0000256" key="2">
    <source>
        <dbReference type="ARBA" id="ARBA00022679"/>
    </source>
</evidence>
<evidence type="ECO:0000259" key="6">
    <source>
        <dbReference type="PROSITE" id="PS50405"/>
    </source>
</evidence>
<dbReference type="EMBL" id="JAIWQS010000011">
    <property type="protein sequence ID" value="KAJ8751433.1"/>
    <property type="molecule type" value="Genomic_DNA"/>
</dbReference>
<gene>
    <name evidence="7" type="ORF">K2173_016640</name>
</gene>
<dbReference type="PANTHER" id="PTHR11260:SF676">
    <property type="entry name" value="GLUTATHIONE S-TRANSFERASE U8"/>
    <property type="match status" value="1"/>
</dbReference>
<dbReference type="InterPro" id="IPR036249">
    <property type="entry name" value="Thioredoxin-like_sf"/>
</dbReference>
<keyword evidence="2" id="KW-0808">Transferase</keyword>
<evidence type="ECO:0000259" key="5">
    <source>
        <dbReference type="PROSITE" id="PS50404"/>
    </source>
</evidence>
<dbReference type="InterPro" id="IPR010987">
    <property type="entry name" value="Glutathione-S-Trfase_C-like"/>
</dbReference>
<dbReference type="EC" id="2.5.1.18" evidence="1"/>
<accession>A0AAV8SH97</accession>
<evidence type="ECO:0000313" key="8">
    <source>
        <dbReference type="Proteomes" id="UP001159364"/>
    </source>
</evidence>
<dbReference type="InterPro" id="IPR040079">
    <property type="entry name" value="Glutathione_S-Trfase"/>
</dbReference>
<keyword evidence="8" id="KW-1185">Reference proteome</keyword>
<comment type="similarity">
    <text evidence="4">Belongs to the GST superfamily.</text>
</comment>
<dbReference type="SUPFAM" id="SSF47616">
    <property type="entry name" value="GST C-terminal domain-like"/>
    <property type="match status" value="1"/>
</dbReference>
<dbReference type="PANTHER" id="PTHR11260">
    <property type="entry name" value="GLUTATHIONE S-TRANSFERASE, GST, SUPERFAMILY, GST DOMAIN CONTAINING"/>
    <property type="match status" value="1"/>
</dbReference>
<dbReference type="PROSITE" id="PS50405">
    <property type="entry name" value="GST_CTER"/>
    <property type="match status" value="1"/>
</dbReference>
<evidence type="ECO:0000256" key="1">
    <source>
        <dbReference type="ARBA" id="ARBA00012452"/>
    </source>
</evidence>
<dbReference type="GO" id="GO:0005737">
    <property type="term" value="C:cytoplasm"/>
    <property type="evidence" value="ECO:0007669"/>
    <property type="project" value="TreeGrafter"/>
</dbReference>
<dbReference type="CDD" id="cd03058">
    <property type="entry name" value="GST_N_Tau"/>
    <property type="match status" value="1"/>
</dbReference>
<dbReference type="InterPro" id="IPR036282">
    <property type="entry name" value="Glutathione-S-Trfase_C_sf"/>
</dbReference>
<dbReference type="Proteomes" id="UP001159364">
    <property type="component" value="Linkage Group LG11"/>
</dbReference>
<proteinExistence type="inferred from homology"/>
<comment type="catalytic activity">
    <reaction evidence="3">
        <text>RX + glutathione = an S-substituted glutathione + a halide anion + H(+)</text>
        <dbReference type="Rhea" id="RHEA:16437"/>
        <dbReference type="ChEBI" id="CHEBI:15378"/>
        <dbReference type="ChEBI" id="CHEBI:16042"/>
        <dbReference type="ChEBI" id="CHEBI:17792"/>
        <dbReference type="ChEBI" id="CHEBI:57925"/>
        <dbReference type="ChEBI" id="CHEBI:90779"/>
        <dbReference type="EC" id="2.5.1.18"/>
    </reaction>
</comment>
<dbReference type="Pfam" id="PF00043">
    <property type="entry name" value="GST_C"/>
    <property type="match status" value="1"/>
</dbReference>
<evidence type="ECO:0000256" key="4">
    <source>
        <dbReference type="RuleBase" id="RU003494"/>
    </source>
</evidence>
<dbReference type="SFLD" id="SFLDG00358">
    <property type="entry name" value="Main_(cytGST)"/>
    <property type="match status" value="1"/>
</dbReference>
<dbReference type="InterPro" id="IPR045074">
    <property type="entry name" value="GST_C_Tau"/>
</dbReference>
<evidence type="ECO:0000256" key="3">
    <source>
        <dbReference type="ARBA" id="ARBA00047960"/>
    </source>
</evidence>
<dbReference type="GO" id="GO:0004364">
    <property type="term" value="F:glutathione transferase activity"/>
    <property type="evidence" value="ECO:0007669"/>
    <property type="project" value="UniProtKB-EC"/>
</dbReference>
<sequence>MTEEVKLLGTSTSPFSFRVKLALELKGVQYEYIEENLSNKSSLLLEYNPVHKKIPVLVHNGKPIAESQVILQYIDETWKANPIQPQDPYDRAVARFWAKFVDDTLRQTGHKAVRAKGEELEQIMEQVCDQLKFLENELKGKEFFGGGAIGLVDILAFSVTYWFQVWQEATGERFLTEDKFPVLCGWIEKLSHIEVVKGCLLPKENHVARARARIEAIKSASK</sequence>
<dbReference type="InterPro" id="IPR045073">
    <property type="entry name" value="Omega/Tau-like"/>
</dbReference>
<dbReference type="CDD" id="cd03185">
    <property type="entry name" value="GST_C_Tau"/>
    <property type="match status" value="1"/>
</dbReference>
<dbReference type="FunFam" id="1.20.1050.10:FF:000012">
    <property type="entry name" value="Tau class glutathione S-transferase"/>
    <property type="match status" value="1"/>
</dbReference>
<dbReference type="AlphaFoldDB" id="A0AAV8SH97"/>
<dbReference type="GO" id="GO:0006749">
    <property type="term" value="P:glutathione metabolic process"/>
    <property type="evidence" value="ECO:0007669"/>
    <property type="project" value="InterPro"/>
</dbReference>
<dbReference type="InterPro" id="IPR004046">
    <property type="entry name" value="GST_C"/>
</dbReference>
<comment type="caution">
    <text evidence="7">The sequence shown here is derived from an EMBL/GenBank/DDBJ whole genome shotgun (WGS) entry which is preliminary data.</text>
</comment>
<organism evidence="7 8">
    <name type="scientific">Erythroxylum novogranatense</name>
    <dbReference type="NCBI Taxonomy" id="1862640"/>
    <lineage>
        <taxon>Eukaryota</taxon>
        <taxon>Viridiplantae</taxon>
        <taxon>Streptophyta</taxon>
        <taxon>Embryophyta</taxon>
        <taxon>Tracheophyta</taxon>
        <taxon>Spermatophyta</taxon>
        <taxon>Magnoliopsida</taxon>
        <taxon>eudicotyledons</taxon>
        <taxon>Gunneridae</taxon>
        <taxon>Pentapetalae</taxon>
        <taxon>rosids</taxon>
        <taxon>fabids</taxon>
        <taxon>Malpighiales</taxon>
        <taxon>Erythroxylaceae</taxon>
        <taxon>Erythroxylum</taxon>
    </lineage>
</organism>
<dbReference type="FunFam" id="3.40.30.10:FF:000014">
    <property type="entry name" value="Tau class glutathione S-transferase"/>
    <property type="match status" value="1"/>
</dbReference>